<dbReference type="NCBIfam" id="NF012211">
    <property type="entry name" value="tand_rpt_95"/>
    <property type="match status" value="2"/>
</dbReference>
<dbReference type="InterPro" id="IPR045474">
    <property type="entry name" value="GEVED"/>
</dbReference>
<dbReference type="Gene3D" id="2.60.120.380">
    <property type="match status" value="1"/>
</dbReference>
<feature type="compositionally biased region" description="Polar residues" evidence="1">
    <location>
        <begin position="6756"/>
        <end position="6773"/>
    </location>
</feature>
<dbReference type="Gene3D" id="2.60.40.3440">
    <property type="match status" value="2"/>
</dbReference>
<dbReference type="InterPro" id="IPR011050">
    <property type="entry name" value="Pectin_lyase_fold/virulence"/>
</dbReference>
<dbReference type="SUPFAM" id="SSF51126">
    <property type="entry name" value="Pectin lyase-like"/>
    <property type="match status" value="2"/>
</dbReference>
<evidence type="ECO:0000313" key="4">
    <source>
        <dbReference type="Proteomes" id="UP001158067"/>
    </source>
</evidence>
<feature type="compositionally biased region" description="Polar residues" evidence="1">
    <location>
        <begin position="6788"/>
        <end position="6797"/>
    </location>
</feature>
<keyword evidence="4" id="KW-1185">Reference proteome</keyword>
<dbReference type="Proteomes" id="UP001158067">
    <property type="component" value="Unassembled WGS sequence"/>
</dbReference>
<evidence type="ECO:0000256" key="1">
    <source>
        <dbReference type="SAM" id="MobiDB-lite"/>
    </source>
</evidence>
<dbReference type="Gene3D" id="2.160.20.10">
    <property type="entry name" value="Single-stranded right-handed beta-helix, Pectin lyase-like"/>
    <property type="match status" value="2"/>
</dbReference>
<organism evidence="3 4">
    <name type="scientific">Neorhodopirellula lusitana</name>
    <dbReference type="NCBI Taxonomy" id="445327"/>
    <lineage>
        <taxon>Bacteria</taxon>
        <taxon>Pseudomonadati</taxon>
        <taxon>Planctomycetota</taxon>
        <taxon>Planctomycetia</taxon>
        <taxon>Pirellulales</taxon>
        <taxon>Pirellulaceae</taxon>
        <taxon>Neorhodopirellula</taxon>
    </lineage>
</organism>
<dbReference type="Pfam" id="PF00404">
    <property type="entry name" value="Dockerin_1"/>
    <property type="match status" value="1"/>
</dbReference>
<dbReference type="InterPro" id="IPR002105">
    <property type="entry name" value="Dockerin_1_rpt"/>
</dbReference>
<evidence type="ECO:0000313" key="3">
    <source>
        <dbReference type="EMBL" id="SMP51891.1"/>
    </source>
</evidence>
<name>A0ABY1PYH7_9BACT</name>
<accession>A0ABY1PYH7</accession>
<dbReference type="SMART" id="SM00710">
    <property type="entry name" value="PbH1"/>
    <property type="match status" value="13"/>
</dbReference>
<feature type="region of interest" description="Disordered" evidence="1">
    <location>
        <begin position="5827"/>
        <end position="5846"/>
    </location>
</feature>
<dbReference type="Pfam" id="PF20009">
    <property type="entry name" value="GEVED"/>
    <property type="match status" value="1"/>
</dbReference>
<dbReference type="Pfam" id="PF17963">
    <property type="entry name" value="Big_9"/>
    <property type="match status" value="2"/>
</dbReference>
<comment type="caution">
    <text evidence="3">The sequence shown here is derived from an EMBL/GenBank/DDBJ whole genome shotgun (WGS) entry which is preliminary data.</text>
</comment>
<feature type="region of interest" description="Disordered" evidence="1">
    <location>
        <begin position="572"/>
        <end position="608"/>
    </location>
</feature>
<feature type="region of interest" description="Disordered" evidence="1">
    <location>
        <begin position="6754"/>
        <end position="6773"/>
    </location>
</feature>
<feature type="region of interest" description="Disordered" evidence="1">
    <location>
        <begin position="6784"/>
        <end position="6804"/>
    </location>
</feature>
<proteinExistence type="predicted"/>
<dbReference type="InterPro" id="IPR006626">
    <property type="entry name" value="PbH1"/>
</dbReference>
<evidence type="ECO:0000259" key="2">
    <source>
        <dbReference type="Pfam" id="PF20009"/>
    </source>
</evidence>
<protein>
    <submittedName>
        <fullName evidence="3">Dockerin type I repeat-containing protein</fullName>
    </submittedName>
</protein>
<gene>
    <name evidence="3" type="ORF">SAMN06265222_103371</name>
</gene>
<dbReference type="Gene3D" id="2.60.40.2810">
    <property type="match status" value="1"/>
</dbReference>
<feature type="domain" description="GEVED" evidence="2">
    <location>
        <begin position="5262"/>
        <end position="5338"/>
    </location>
</feature>
<dbReference type="InterPro" id="IPR012334">
    <property type="entry name" value="Pectin_lyas_fold"/>
</dbReference>
<reference evidence="3 4" key="1">
    <citation type="submission" date="2017-05" db="EMBL/GenBank/DDBJ databases">
        <authorList>
            <person name="Varghese N."/>
            <person name="Submissions S."/>
        </authorList>
    </citation>
    <scope>NUCLEOTIDE SEQUENCE [LARGE SCALE GENOMIC DNA]</scope>
    <source>
        <strain evidence="3 4">DSM 25457</strain>
    </source>
</reference>
<dbReference type="RefSeq" id="WP_283432151.1">
    <property type="nucleotide sequence ID" value="NZ_FXUG01000003.1"/>
</dbReference>
<sequence length="6862" mass="724211">MTQRRNSIRRSRSLKNAVTRRLNHQTLDKRELLAAEIISGPRLVSVEAGSESQIRLEGTSEQNQLVTAPRELTFRFDGDTAIDASTLGGIRIIGSGGDGSFDDGNELLIQPGVLDFADDEVGDRVVVARFAEALPDDRYRIQIAGYDDFNNQDVFANADGADTNITALRNLAGEAILPADQVGSSTPTLDIDFEVEVGPTVVAVVPQPVSGTANNREQATDEIHVYFNDDPFSNPDAGTITNAAVPEAGQTTSSLSVVDPRFYSLFLTQDTVENTDDVLFNPVTIIYDPVANLAILRFADDLSVLTGQADGVGTFRLRVGAGDGLPGDTEVLNVAEEGSTVLDEGGAAVAVGSNNTFDGGTITVSDASGTQSLNPEVTFDPADGVQSVVLRGGSIENTGAYVPPWPGAYDAPGSRDQTRDASVVGRIDTTTGINIFPYNFANRYGLDPNGNPLDNAISEAQKERTREIFDLYEQHLGVTFVETEDSGLQIVTGDLRAIQETADTGAGEGTPYSLYRVNDRDPSLGILILEADEGWYDGYGLSPDERPSWFVEGLRGIGSLLGIGDLFELPDGVAAGGSSPDEPNSETDSNDGSLSNGGTSGLAGFPSLPSEPDFLSQSDITIGQALHRPESSDVDFYSFTIDSPTGTAADEIVGRVTLETFAQRLDDVSLLDTLVQLYRKSPGDNGVVNFELVARNDDSFGDDSYVRVDLTAGEYVVGISSTGNDSYDGEQDGTGADGLSEGDYELRITFDVTSGESSADALADRRGTRLDGDADGVAGGDFNFWFQTAPDTDPGNTSVPRTIFVVKDSDGNDSNSGSLDSPYRTIQKAIEESKAGDIIRLLPSAGNDGDIQTVADNPAYELGRGGAGNTVLIDGETFEVKKNVTVMIDAGSIFKLRDSKIVVGSSAVDADRSLAAIQILGTPDSSVVFTSYNDESFGIDSNSNNTTPISGDWAGIELRNDIDNAEGRGNWEDQGIFLDFVSHADMRYGGGRTGIRDEVVSPIKMFESRPTLIHNQISLSAFAAFSADPNSFREDSFHAPRYQPVEMFTSDYDRAGPEIYGNVLTDNSINGLFVRVLTPAVDELETLTVSGRFDDTDIVHVISEVLTISGAPGGPTLLEDRPDVGSVTLTASTATETTLAGNPGLASGTYQYKLTFVTDEGHESLASLSTSTRVLSGASNSIVLNNLPLAGEGFSGRNLYRRVEVGGVESYELVAQLDRRTRQFVDYGQDLKREANIEVKPVASGIVVERFTAADLQPGEVLPTGILQRDRGYDYRITFADVFGGETEASGTTNTVVALQDGLIRLTNLPVAPDEFIGTNVYRIDPATGKYYLVAELRLGETSLIDTGISPDAEFDGSLLGRELGANANGGTKLLPRFDARLTIDPDTIVKFDASRIEVGIGADFYAEGTDSKPIIFTSRNDDEYGIGGTFDTNNNGSSEGDNGDWGGIMFRQGSTGSIAYADIRYGGGATGADSFNALEILQADVRVVNSTFINNASGIGNNSGPTDIRGGQGFNDSSTIFIRGSQPVLIGNTIVDGEGAAISINPDALAFQGTIDSGRSTGGIDRFDVRPDNQGPLLLDNQLSGNAINGMRVRSEIVTTDSVWDDTDIVHVVEGPIYSLTHHYHGALRLRSDADQSLVVKFSDEGTLIGGGRELDIDDRIGGTIQVLGSPGFPVVLTSLNDNTIGSGFTPDGQSSADTLGNSDEAPAAGDWIGLQIQSYANDRNVAYVFESERGEAGAITTNQAPADAQIVGDLAADEYSGDENKRLGITVHGTLATDKDVDTYRFTAPGQTTVYFDIDETTFGLDTVVELVNVNGETIARSNDSYSESIDPTQLYVNESLLQGVSPDEVRALPTALTSGNVESANPLDAGFRVVLPGDAGVDTNYYIRVRSNNAETSGQYELGIRLRGSDEVAGSTIQGADIRYATTAIQVSGSPIHSPLTGDFGEEITYVDPTPGDRNSGDETTVESVGDRLQANLGDAQDLGNLLTTDRASLVVTGEIGNLTTTDLDLRLEDVDIYEVQLFAQQLSPDTYDSENRFVTATFDIDYADELARVNTVLSVYDSQGRVILVSRDSNVTDDQGTPLQGVDLENLSAGSAGVQDAYIGPVQLPEGTYYVVVSSQAAVPAVLDQFFSQNATNPDVRLMPINSIRNISHDSLEEFDSFTDRQLDYTAERPVIETLFNATSPVEYTLDDIRLFVNYEGGVTGGTSSTLASFNPFTGTMERLIGSFGPGSGDLAIRDDGELFTYSTSNNPFNSTTIGNYLNVDPADGSGGNTGDDSITFRQTTPTGLLTQVDGGAQFIVNAMTFERNNSASPVNTSAVNANETFWVIGSRDSAGRGGEVPIELRTNILYLAASNNGEILSRGSRLITADRNFGATEYLTSYGPASDEVEFGIVDTGFIDDTSGDGGNITGVAAVNNTVNANGDLVGVTDLGGIHVFNPNSGTDAPTDFFEDGYNSVIPTDFYGYIEADPAHIGGSTQTIVDPNDSTQFITVPVFSGLSYGPQVVEDGVYAETLFATTPDGWMYAFTLETSETGELTTAPANIFYNGRSALEFSFVGGASVGQSPSGLAFSNLEANPWHSTIDRRADSGHGLFSTYDQTRLDTSGGNSLYFGFEVTGNAADNTIARADGDVLGQIAPGGSHGSTISDSIDLREYSADDKPTLYFTYHIEVEADDDYTLARAQNDSFRVFAAGDDGEWKLLATNNAFRSLPNSDEYDEQVDTNIDVQTVFDDNADGQWRQVRADLSEFAGSRDVRIRFDFSTAGSMQSHFGSIELVGVDGETIEDNSRTTLQNDDGSFSLLQTIVGRDVVLPSGTDLINGDSFTVTYNDPASDANPLIQTVVFVDTLTPGGPAADVIEVVIDPNATRIEVARAVAAAVPGQMRPRVDGDGNLSLLAASEVSIGSTLKGGQANPIDFAGTFTVLNVPTGDTAAAGSSTLNGEQVFIQYPDFTFDFLRYVRTVNLTGDPNEIIADSGDSKAEIATRILAALPAGTAYLDGDNNVVFIEEGVEIFVQAAPSQVVTSINAEADVRARIDVQSGAALNDDELVVIDYVDGGGVNRQFAIAFDDGDGVPPALLASFDASEVVSYTDSDNMTVIANEVFTAINSNPDAGPFLDPIQEGNTIRVRVVDTNGNDLANIDSDQRTNQFSSRDIEAVEIELPSTAAGITNGELIAVTINGVTTDVRFNDSSGTSSLGSVVYDGPAQGSGDTAVGEIARRFAELALPAGVNYGITGNRVTLYGDTVSVRIDSAGSAFTSTTRSAIEITVPSGDELNDRDTIQLDAVLDSNGQPIAVGTEFTLRERRTNTSSVVNAANSFAFDSTDTAEEIRDNLVSRYSPFATATDGSLNRLMVVATDLATTVPESSVELQMEEVAVINIPDGSELRTGEQLELVGGGETVLVTFVREGIDLADDPANPTVEVIFNENETGAEIATRIAEELQQSNPDLNVIELFNGTGIGLAVFGSSASVITNPEITTEGELEVDTYVIPVTLPAGDDIVDGEQITIYRKNDPTNDFGEVYTFTTTGTGAANEIVYAVDDTAAEVATKFVAALDKSLVPLIVGAGGREVRLVNASSVELQDPDSLIVSWEAEEDTVSNFFYTARAVPVLVDSTMDSIEVTDQLRRTLRFSLGTNAAQLYEYESTATLENYKKSAEDRIRVYNTFVFEAGPYGVNQIAIDESMPGDEFGLGAPTAFASSQISTAGAQNNVVEGVYIDDIVVGFAERGEVVLYENYTAEPANSNFVLDPAYIPDSRGDSVQPEHADEILVGPYALEIRTADEYGVPQDYDPINLELDEGFGLGRSFDTNDRLATGAVTIVAPEGIDLKDGDFFILDDGTQQLTFEFDSRYAPGVDIVAGNVPVYFDPANTAAEVAASIRDAINSDQSQDTLTILASTGDSRESGISTSRRVELFGGEVFVNPGTGRTISLDMVAEETYAGRYTNSRVAVVDHDADTVDYVLYTDQLAQAAVPGYVSGDTLIANGKIGDPVAFGINPGSNADDGSILLTDPTYDMDVVRVYLTAGEAIDIDVDTTGLFRTGVGLQFPFVAVVEKGTVFSGSSLNFAFAQDASGSAAVSNPFEPTIAVGETQEGANLTFTPLRTGYYDIVISSTARYAGDLGPISETDVQFGDYQMTVRPADDLGEDFRDVLMVDYHYGITDVNRVQDQGQLIIQGNFIRDSANVGISSVVDPNVPLTARLLRDSNTQGLIPGAVITNNVISNSGSIGIEIGGGDFSENQIGTANIFSRVVNNTIVNQGSGIGIEVSGRAAPTLLNNVIVGFDQGIDADTAESSLTVADGNAFSGNTVNSSLPLGSASVDIPTTTELFSGSDFIPLAGSGLIDNSYTSLVDRESFYDTVKEPVGISRSPILAPDFDIYGQRRVDSLTGVPNGGTGSNPFIDRGAIENADFRRPDAVLNNPFDAPDETAAGAPTDITFSGDTDPQQSYIRLVDSTQFTEYFEVQLIDEAGTGLDSSTITEDTVLLTENGNQLVPGRDYTFGYSENSRTIRLTPLAGVWNQDSVYEITLNNQVRRVVEISDGGSIADGDQVIISDASGRETVFEFDSGYTLGVPLSETLVITDVVNGFNDTDTFTITSRDGLTTHTFEIDTNNATASANVAIPLTGAGTIAGVRDAILRVLSPRLFGDLTSVDYGAELGLAPVSIGSDSIQLGTLPTVFADTDPPVIELPGHVVDLSDISAGLNKIGSSNSVTDGDQFTYTRGGEAITFEFDSDDSIAATDQTGLFRRVEFNRTDTPDQVAAAIATALRQSSLGLNDARAIGDGLVSVGGLEGDTIELVGSDLTLTGAPGVTPFLSISVSDTATGTRVHDSVVTITVGDRTEGFRFTTDSSLAFAENSVEVDPEFEADEVAEALNAAIQLVFGAELPATLEDQTISLNETPADQVGDLVTVDVSASPFLSQAGLSGGAIAVGFVPSQALSATSVAASLQTAITDSSLDVEVFAPGGGVLLITDTTNVELITNGGLTTTGTEILPAVSDLAGNPVNPTRSNDETRFTIIMPEVGFDFGDAPSTFGTLLVSPTPSLLPTDLGFIQGNGARHAVIGGSSNSRLGFVIDTEGNGQPFTNGLADDTQQTFSFTETSADISVDSSVASSQTLTIDATPDFGERITLQLGTSTVVYELVDPNQNPSANTVAVLINADFTPAEVAEALLNAIQSTLSELGGGFEAGLDSEATIRLTALDDEDGVSIVEFRADPSDDPSFFFGRYADNGAVLDNSQAGSVLGYVNPLDPAGTNFQVYVTGGGLVDAWIDFNRNGRFDEDGTEQILRNVPVVDGINTLSIAQPGFDVADGNTWLRIRLSDAGNTSPTGVAIGGEVEDYQITVLNIQTPTPTAADFVAVEDTPLRIDTTTNASNPPLEINEKVLIDPATVADQLLPVRFFPQLPLLNVDPAETSFPDDDVLTYKTPHGILEINLTEGDDLSGSFLYTSDPDFFGLDSFQYRLSTQQNAESAGQNSDNLATVTISVLPENDAPGATTTGIVGFEATADEGDGTLVISATDLVASATPDFNLGQASAPQNESNQTIFVRAISTSSGSIVAGGPTTTLTTNQGGTISVVFDNDVDPMWITQVIYTPAANFNSDTGALGDLLLDEFSFTLIDNGISILPADLTAKLVELNEPVDPADDDSRPLRLDALSQSPYFIDDDGSGGLLQDQFMHPAVDGPETTVAEATATAVIRVVPRNDAPVLGVDYVGLTDATGNVNDDFLAFYPDPATRPVPTEDNTFVFSSDFLLGNDAAGPVDAIDETTPRSTNDGDLRVVAVAMDDSSAETLGRGTISLNRQTGMITFTPAPDVYGPVTFTYTVTDSGINESTNIDPADVSDPTVRGGQISTPKSTTITSTIFVEPVNDAPVAYDRLRQAVEDATLTIDVETMLNASLTTSSNIVATSNGVTVPDGSELRDGEVLILTATNGRQGTIEFNTSGVASNGTDFVIQYSTEETAAQLAVRVQEAIRSLGFGGSIDGAIVGRVNFVNTTAVSDVAGQGTVQVNVFSQVFTVPAGLELNDGERLVVTDASGSEFVYEFTSTGNVEDGVTPLLFSLTDSASQTAALLAAALYQDGFGAEASDVFAGQVDVTDISDVVVNNVASQIQYDLSTLILPATTDLINGETVTLTNGTGLDATTIVVEFNTTGTPSFGTDLVVAYAQSTETSSLLASLLTQLRAVGIGARLSGGGVQFGDLQDVDSAFAPSGLTTGADELLVPSGTGLIDGQRILVETSAGDQFIIEFNTTGLVPDDADAVVGFTAGSSAVNVATELRNQLRQLGLGVIADISALDVPAGLARVSLQTLNVAKVGELSAAPGDFDVQLGSPYNEDIQTADLGITSVTVNGQTLDLTDPSTASLVSAELYLTGGTEEERVELRRDEAAANAAIANNEAVLISDIGGVYRFVIGDPVLIAEGTSEERTQRFFETIQYTPPAVIDAGLTLLPEESLTFHITDNGATEITPGTRGQDALTSELPATLTIQVGTGKAAPVINPDTPTLSSTGPTTINVLDNDVDVDGVIQRDTVFITTLPEFGSVTVNEDGSIVYEPFTNFPGRDEFGYKVLYGRGIESEEGLVTISPNNAPVVVNDSTLAYRNESIIVSVLANDSDADGIDVSSVQIESGPSFGDVTPLADGTIRYTPTAGYTGSDQFTYSVADVNGRRSGVATVNIQVVISSLQNPDNKHDVNDDGEVSAIDALLIINHLNRYSGIISGGGTPTSEENLIADSTDPKPNYYDVSGDREIAALDVLQVINELNRRDTSGSVSEPLSAPQTPVATSLNASSEPLALVASAEPTSSPQSSDDLWAGVGEPNAFGEVSKVVSGATTEVEEDVLDRLAASLQAAGTDADSNASADHSSAIDVAMSRLL</sequence>
<dbReference type="EMBL" id="FXUG01000003">
    <property type="protein sequence ID" value="SMP51891.1"/>
    <property type="molecule type" value="Genomic_DNA"/>
</dbReference>